<keyword evidence="3" id="KW-0732">Signal</keyword>
<feature type="domain" description="Photosynthesis system II assembly factor Ycf48/Hcf136-like" evidence="4">
    <location>
        <begin position="174"/>
        <end position="321"/>
    </location>
</feature>
<dbReference type="PANTHER" id="PTHR47199">
    <property type="entry name" value="PHOTOSYSTEM II STABILITY/ASSEMBLY FACTOR HCF136, CHLOROPLASTIC"/>
    <property type="match status" value="1"/>
</dbReference>
<dbReference type="RefSeq" id="WP_093557455.1">
    <property type="nucleotide sequence ID" value="NZ_FPBO01000021.1"/>
</dbReference>
<organism evidence="5 6">
    <name type="scientific">Pseudoduganella namucuonensis</name>
    <dbReference type="NCBI Taxonomy" id="1035707"/>
    <lineage>
        <taxon>Bacteria</taxon>
        <taxon>Pseudomonadati</taxon>
        <taxon>Pseudomonadota</taxon>
        <taxon>Betaproteobacteria</taxon>
        <taxon>Burkholderiales</taxon>
        <taxon>Oxalobacteraceae</taxon>
        <taxon>Telluria group</taxon>
        <taxon>Pseudoduganella</taxon>
    </lineage>
</organism>
<dbReference type="AlphaFoldDB" id="A0A1I7KYU3"/>
<evidence type="ECO:0000256" key="2">
    <source>
        <dbReference type="ARBA" id="ARBA00023276"/>
    </source>
</evidence>
<proteinExistence type="predicted"/>
<dbReference type="InterPro" id="IPR015943">
    <property type="entry name" value="WD40/YVTN_repeat-like_dom_sf"/>
</dbReference>
<name>A0A1I7KYU3_9BURK</name>
<feature type="signal peptide" evidence="3">
    <location>
        <begin position="1"/>
        <end position="29"/>
    </location>
</feature>
<dbReference type="STRING" id="1035707.SAMN05216552_102137"/>
<dbReference type="Gene3D" id="2.130.10.10">
    <property type="entry name" value="YVTN repeat-like/Quinoprotein amine dehydrogenase"/>
    <property type="match status" value="2"/>
</dbReference>
<dbReference type="EMBL" id="FPBO01000021">
    <property type="protein sequence ID" value="SFV02629.1"/>
    <property type="molecule type" value="Genomic_DNA"/>
</dbReference>
<gene>
    <name evidence="5" type="ORF">SAMN05216552_102137</name>
</gene>
<feature type="chain" id="PRO_5011694269" description="Photosynthesis system II assembly factor Ycf48/Hcf136-like domain-containing protein" evidence="3">
    <location>
        <begin position="30"/>
        <end position="375"/>
    </location>
</feature>
<keyword evidence="6" id="KW-1185">Reference proteome</keyword>
<feature type="domain" description="Photosynthesis system II assembly factor Ycf48/Hcf136-like" evidence="4">
    <location>
        <begin position="70"/>
        <end position="129"/>
    </location>
</feature>
<dbReference type="OrthoDB" id="9767885at2"/>
<dbReference type="GO" id="GO:0009523">
    <property type="term" value="C:photosystem II"/>
    <property type="evidence" value="ECO:0007669"/>
    <property type="project" value="UniProtKB-KW"/>
</dbReference>
<dbReference type="InterPro" id="IPR036278">
    <property type="entry name" value="Sialidase_sf"/>
</dbReference>
<sequence>MKTFTLRCRARRGAAAAAALFALMAPAHGAGVPAPSAFKDPLDHPAPRVTEPQLRPMMAVARAGARIVAVGSRGLVVVSDDQGASWTQARVPVQSDLVAVQFPNASDGWAVGHDGVILHSADGGASWTKQLDGRMAATRFRAFYAKLVADGAPDAARVLAQVERNFKSGPALPYLDVWFSDSLRGYAVGAFGMIAATVDGGKTWEPWLHRIDNPEFLNLNGIRGVGERIYVVGEQGTVYALDGDGARFGRAQTGYAGSFFGVAGNERVLLAFGLRGNVYRSEDQGRRWEAVKTGSDATVMGGAAAPDQGGFVLVNSAGLLLLGGAAGHEFKPVQPARPMRYTNLAILDDRALVLTGLAGVRVEPRPAAQPPTDHP</sequence>
<evidence type="ECO:0000259" key="4">
    <source>
        <dbReference type="Pfam" id="PF14870"/>
    </source>
</evidence>
<reference evidence="6" key="1">
    <citation type="submission" date="2016-10" db="EMBL/GenBank/DDBJ databases">
        <authorList>
            <person name="Varghese N."/>
            <person name="Submissions S."/>
        </authorList>
    </citation>
    <scope>NUCLEOTIDE SEQUENCE [LARGE SCALE GENOMIC DNA]</scope>
    <source>
        <strain evidence="6">CGMCC 1.11014</strain>
    </source>
</reference>
<dbReference type="Pfam" id="PF14870">
    <property type="entry name" value="PSII_BNR"/>
    <property type="match status" value="2"/>
</dbReference>
<dbReference type="Proteomes" id="UP000199391">
    <property type="component" value="Unassembled WGS sequence"/>
</dbReference>
<accession>A0A1I7KYU3</accession>
<protein>
    <recommendedName>
        <fullName evidence="4">Photosynthesis system II assembly factor Ycf48/Hcf136-like domain-containing protein</fullName>
    </recommendedName>
</protein>
<evidence type="ECO:0000256" key="1">
    <source>
        <dbReference type="ARBA" id="ARBA00022531"/>
    </source>
</evidence>
<evidence type="ECO:0000313" key="5">
    <source>
        <dbReference type="EMBL" id="SFV02629.1"/>
    </source>
</evidence>
<dbReference type="GO" id="GO:0015979">
    <property type="term" value="P:photosynthesis"/>
    <property type="evidence" value="ECO:0007669"/>
    <property type="project" value="UniProtKB-KW"/>
</dbReference>
<dbReference type="InterPro" id="IPR028203">
    <property type="entry name" value="PSII_CF48-like_dom"/>
</dbReference>
<evidence type="ECO:0000256" key="3">
    <source>
        <dbReference type="SAM" id="SignalP"/>
    </source>
</evidence>
<keyword evidence="1" id="KW-0602">Photosynthesis</keyword>
<dbReference type="SUPFAM" id="SSF50939">
    <property type="entry name" value="Sialidases"/>
    <property type="match status" value="1"/>
</dbReference>
<evidence type="ECO:0000313" key="6">
    <source>
        <dbReference type="Proteomes" id="UP000199391"/>
    </source>
</evidence>
<dbReference type="PANTHER" id="PTHR47199:SF2">
    <property type="entry name" value="PHOTOSYSTEM II STABILITY_ASSEMBLY FACTOR HCF136, CHLOROPLASTIC"/>
    <property type="match status" value="1"/>
</dbReference>
<keyword evidence="2" id="KW-0604">Photosystem II</keyword>